<keyword evidence="3" id="KW-1003">Cell membrane</keyword>
<sequence>MAYQTEIRSSETRENIKYKGSKSLWREIKRHKGLIGLAVPGLLFVIIFQYLPMFGLVLAFKDFNFTKGIWGSDWAGLNNFKFFFTSDAALQVTRNTLLLNLSFIVITIGVSISFALMLFELSRKAVKLYQTALFFPYFLSWVVVSYVTYALLNPQLGVINHLFKQMGFAEINWYMESKFWPYILSLAYLWKNVGYSTLIFYTGLMGIDKSFYEAASIDGASKWQQVRNISIPLLTPLIVLITLLQVGKIFYSDFGMFYFLTADSGALYATTDVIDTYVYRALRVSGDVGMATAIGMYQSLVGFALVLTVNFIVRKVNKENAIF</sequence>
<evidence type="ECO:0000256" key="4">
    <source>
        <dbReference type="ARBA" id="ARBA00022692"/>
    </source>
</evidence>
<gene>
    <name evidence="8" type="ORF">Back11_08340</name>
</gene>
<dbReference type="InterPro" id="IPR050809">
    <property type="entry name" value="UgpAE/MalFG_permease"/>
</dbReference>
<dbReference type="CDD" id="cd06261">
    <property type="entry name" value="TM_PBP2"/>
    <property type="match status" value="1"/>
</dbReference>
<dbReference type="OrthoDB" id="9785836at2"/>
<keyword evidence="4 7" id="KW-0812">Transmembrane</keyword>
<evidence type="ECO:0000256" key="7">
    <source>
        <dbReference type="RuleBase" id="RU363032"/>
    </source>
</evidence>
<accession>A0A3G9J8W4</accession>
<dbReference type="InterPro" id="IPR035906">
    <property type="entry name" value="MetI-like_sf"/>
</dbReference>
<dbReference type="RefSeq" id="WP_125653845.1">
    <property type="nucleotide sequence ID" value="NZ_AP019308.1"/>
</dbReference>
<feature type="transmembrane region" description="Helical" evidence="7">
    <location>
        <begin position="34"/>
        <end position="60"/>
    </location>
</feature>
<keyword evidence="5 7" id="KW-1133">Transmembrane helix</keyword>
<dbReference type="SUPFAM" id="SSF161098">
    <property type="entry name" value="MetI-like"/>
    <property type="match status" value="1"/>
</dbReference>
<organism evidence="8 9">
    <name type="scientific">Paenibacillus baekrokdamisoli</name>
    <dbReference type="NCBI Taxonomy" id="1712516"/>
    <lineage>
        <taxon>Bacteria</taxon>
        <taxon>Bacillati</taxon>
        <taxon>Bacillota</taxon>
        <taxon>Bacilli</taxon>
        <taxon>Bacillales</taxon>
        <taxon>Paenibacillaceae</taxon>
        <taxon>Paenibacillus</taxon>
    </lineage>
</organism>
<protein>
    <submittedName>
        <fullName evidence="8">Sugar ABC transporter permease</fullName>
    </submittedName>
</protein>
<keyword evidence="9" id="KW-1185">Reference proteome</keyword>
<dbReference type="PROSITE" id="PS50928">
    <property type="entry name" value="ABC_TM1"/>
    <property type="match status" value="1"/>
</dbReference>
<evidence type="ECO:0000256" key="3">
    <source>
        <dbReference type="ARBA" id="ARBA00022475"/>
    </source>
</evidence>
<dbReference type="GO" id="GO:0055085">
    <property type="term" value="P:transmembrane transport"/>
    <property type="evidence" value="ECO:0007669"/>
    <property type="project" value="InterPro"/>
</dbReference>
<evidence type="ECO:0000256" key="1">
    <source>
        <dbReference type="ARBA" id="ARBA00004651"/>
    </source>
</evidence>
<evidence type="ECO:0000256" key="2">
    <source>
        <dbReference type="ARBA" id="ARBA00022448"/>
    </source>
</evidence>
<dbReference type="AlphaFoldDB" id="A0A3G9J8W4"/>
<reference evidence="8 9" key="1">
    <citation type="submission" date="2018-11" db="EMBL/GenBank/DDBJ databases">
        <title>Complete genome sequence of Paenibacillus baekrokdamisoli strain KCTC 33723.</title>
        <authorList>
            <person name="Kang S.W."/>
            <person name="Lee K.C."/>
            <person name="Kim K.K."/>
            <person name="Kim J.S."/>
            <person name="Kim D.S."/>
            <person name="Ko S.H."/>
            <person name="Yang S.H."/>
            <person name="Lee J.S."/>
        </authorList>
    </citation>
    <scope>NUCLEOTIDE SEQUENCE [LARGE SCALE GENOMIC DNA]</scope>
    <source>
        <strain evidence="8 9">KCTC 33723</strain>
    </source>
</reference>
<evidence type="ECO:0000313" key="8">
    <source>
        <dbReference type="EMBL" id="BBH19489.1"/>
    </source>
</evidence>
<comment type="similarity">
    <text evidence="7">Belongs to the binding-protein-dependent transport system permease family.</text>
</comment>
<dbReference type="Pfam" id="PF00528">
    <property type="entry name" value="BPD_transp_1"/>
    <property type="match status" value="1"/>
</dbReference>
<keyword evidence="2 7" id="KW-0813">Transport</keyword>
<comment type="subcellular location">
    <subcellularLocation>
        <location evidence="1 7">Cell membrane</location>
        <topology evidence="1 7">Multi-pass membrane protein</topology>
    </subcellularLocation>
</comment>
<dbReference type="KEGG" id="pbk:Back11_08340"/>
<dbReference type="EMBL" id="AP019308">
    <property type="protein sequence ID" value="BBH19489.1"/>
    <property type="molecule type" value="Genomic_DNA"/>
</dbReference>
<dbReference type="PANTHER" id="PTHR43227">
    <property type="entry name" value="BLL4140 PROTEIN"/>
    <property type="match status" value="1"/>
</dbReference>
<evidence type="ECO:0000313" key="9">
    <source>
        <dbReference type="Proteomes" id="UP000275368"/>
    </source>
</evidence>
<keyword evidence="6 7" id="KW-0472">Membrane</keyword>
<feature type="transmembrane region" description="Helical" evidence="7">
    <location>
        <begin position="131"/>
        <end position="152"/>
    </location>
</feature>
<dbReference type="PANTHER" id="PTHR43227:SF11">
    <property type="entry name" value="BLL4140 PROTEIN"/>
    <property type="match status" value="1"/>
</dbReference>
<dbReference type="InterPro" id="IPR000515">
    <property type="entry name" value="MetI-like"/>
</dbReference>
<name>A0A3G9J8W4_9BACL</name>
<feature type="transmembrane region" description="Helical" evidence="7">
    <location>
        <begin position="97"/>
        <end position="119"/>
    </location>
</feature>
<dbReference type="GO" id="GO:0005886">
    <property type="term" value="C:plasma membrane"/>
    <property type="evidence" value="ECO:0007669"/>
    <property type="project" value="UniProtKB-SubCell"/>
</dbReference>
<dbReference type="Gene3D" id="1.10.3720.10">
    <property type="entry name" value="MetI-like"/>
    <property type="match status" value="1"/>
</dbReference>
<feature type="transmembrane region" description="Helical" evidence="7">
    <location>
        <begin position="288"/>
        <end position="313"/>
    </location>
</feature>
<feature type="transmembrane region" description="Helical" evidence="7">
    <location>
        <begin position="179"/>
        <end position="201"/>
    </location>
</feature>
<proteinExistence type="inferred from homology"/>
<evidence type="ECO:0000256" key="6">
    <source>
        <dbReference type="ARBA" id="ARBA00023136"/>
    </source>
</evidence>
<evidence type="ECO:0000256" key="5">
    <source>
        <dbReference type="ARBA" id="ARBA00022989"/>
    </source>
</evidence>
<dbReference type="Proteomes" id="UP000275368">
    <property type="component" value="Chromosome"/>
</dbReference>
<feature type="transmembrane region" description="Helical" evidence="7">
    <location>
        <begin position="231"/>
        <end position="251"/>
    </location>
</feature>